<gene>
    <name evidence="2" type="ORF">EV192_1011285</name>
</gene>
<evidence type="ECO:0000313" key="3">
    <source>
        <dbReference type="Proteomes" id="UP000295680"/>
    </source>
</evidence>
<dbReference type="EMBL" id="SLWS01000001">
    <property type="protein sequence ID" value="TCO65493.1"/>
    <property type="molecule type" value="Genomic_DNA"/>
</dbReference>
<name>A0A4R2JY28_9PSEU</name>
<proteinExistence type="predicted"/>
<dbReference type="AlphaFoldDB" id="A0A4R2JY28"/>
<evidence type="ECO:0000313" key="2">
    <source>
        <dbReference type="EMBL" id="TCO65493.1"/>
    </source>
</evidence>
<comment type="caution">
    <text evidence="2">The sequence shown here is derived from an EMBL/GenBank/DDBJ whole genome shotgun (WGS) entry which is preliminary data.</text>
</comment>
<organism evidence="2 3">
    <name type="scientific">Actinocrispum wychmicini</name>
    <dbReference type="NCBI Taxonomy" id="1213861"/>
    <lineage>
        <taxon>Bacteria</taxon>
        <taxon>Bacillati</taxon>
        <taxon>Actinomycetota</taxon>
        <taxon>Actinomycetes</taxon>
        <taxon>Pseudonocardiales</taxon>
        <taxon>Pseudonocardiaceae</taxon>
        <taxon>Actinocrispum</taxon>
    </lineage>
</organism>
<feature type="compositionally biased region" description="Polar residues" evidence="1">
    <location>
        <begin position="85"/>
        <end position="96"/>
    </location>
</feature>
<reference evidence="2 3" key="1">
    <citation type="submission" date="2019-03" db="EMBL/GenBank/DDBJ databases">
        <title>Genomic Encyclopedia of Type Strains, Phase IV (KMG-IV): sequencing the most valuable type-strain genomes for metagenomic binning, comparative biology and taxonomic classification.</title>
        <authorList>
            <person name="Goeker M."/>
        </authorList>
    </citation>
    <scope>NUCLEOTIDE SEQUENCE [LARGE SCALE GENOMIC DNA]</scope>
    <source>
        <strain evidence="2 3">DSM 45934</strain>
    </source>
</reference>
<sequence>MARAPQITIANAGLNSATTEAANSGPTAYSSSVNVASTVYIDFNADPVSRRGHVARATGTTGGQARPAANASPASSGHQPGGSQLGTNATRVTPRP</sequence>
<protein>
    <submittedName>
        <fullName evidence="2">Uncharacterized protein</fullName>
    </submittedName>
</protein>
<feature type="region of interest" description="Disordered" evidence="1">
    <location>
        <begin position="52"/>
        <end position="96"/>
    </location>
</feature>
<keyword evidence="3" id="KW-1185">Reference proteome</keyword>
<evidence type="ECO:0000256" key="1">
    <source>
        <dbReference type="SAM" id="MobiDB-lite"/>
    </source>
</evidence>
<accession>A0A4R2JY28</accession>
<dbReference type="Proteomes" id="UP000295680">
    <property type="component" value="Unassembled WGS sequence"/>
</dbReference>
<feature type="compositionally biased region" description="Low complexity" evidence="1">
    <location>
        <begin position="65"/>
        <end position="76"/>
    </location>
</feature>